<evidence type="ECO:0000256" key="1">
    <source>
        <dbReference type="ARBA" id="ARBA00008361"/>
    </source>
</evidence>
<dbReference type="Gene3D" id="3.40.50.150">
    <property type="entry name" value="Vaccinia Virus protein VP39"/>
    <property type="match status" value="1"/>
</dbReference>
<evidence type="ECO:0000259" key="8">
    <source>
        <dbReference type="PROSITE" id="PS51515"/>
    </source>
</evidence>
<dbReference type="HOGENOM" id="CLU_004729_2_0_1"/>
<feature type="compositionally biased region" description="Basic and acidic residues" evidence="7">
    <location>
        <begin position="1"/>
        <end position="19"/>
    </location>
</feature>
<dbReference type="VEuPathDB" id="FungiDB:sr12075"/>
<evidence type="ECO:0000313" key="9">
    <source>
        <dbReference type="EMBL" id="CBQ68209.1"/>
    </source>
</evidence>
<proteinExistence type="inferred from homology"/>
<dbReference type="eggNOG" id="KOG2899">
    <property type="taxonomic scope" value="Eukaryota"/>
</dbReference>
<evidence type="ECO:0000256" key="5">
    <source>
        <dbReference type="PROSITE-ProRule" id="PRU00848"/>
    </source>
</evidence>
<dbReference type="PANTHER" id="PTHR12315:SF0">
    <property type="entry name" value="7SK SNRNA METHYLPHOSPHATE CAPPING ENZYME"/>
    <property type="match status" value="1"/>
</dbReference>
<dbReference type="PROSITE" id="PS51515">
    <property type="entry name" value="BIN3_SAM"/>
    <property type="match status" value="1"/>
</dbReference>
<dbReference type="GO" id="GO:0008171">
    <property type="term" value="F:O-methyltransferase activity"/>
    <property type="evidence" value="ECO:0007669"/>
    <property type="project" value="UniProtKB-UniRule"/>
</dbReference>
<keyword evidence="4 5" id="KW-0949">S-adenosyl-L-methionine</keyword>
<protein>
    <recommendedName>
        <fullName evidence="6">RNA methyltransferase</fullName>
        <ecNumber evidence="6">2.1.1.-</ecNumber>
    </recommendedName>
</protein>
<organism evidence="9 10">
    <name type="scientific">Sporisorium reilianum (strain SRZ2)</name>
    <name type="common">Maize head smut fungus</name>
    <dbReference type="NCBI Taxonomy" id="999809"/>
    <lineage>
        <taxon>Eukaryota</taxon>
        <taxon>Fungi</taxon>
        <taxon>Dikarya</taxon>
        <taxon>Basidiomycota</taxon>
        <taxon>Ustilaginomycotina</taxon>
        <taxon>Ustilaginomycetes</taxon>
        <taxon>Ustilaginales</taxon>
        <taxon>Ustilaginaceae</taxon>
        <taxon>Sporisorium</taxon>
    </lineage>
</organism>
<evidence type="ECO:0000256" key="4">
    <source>
        <dbReference type="ARBA" id="ARBA00022691"/>
    </source>
</evidence>
<keyword evidence="10" id="KW-1185">Reference proteome</keyword>
<dbReference type="GO" id="GO:0008173">
    <property type="term" value="F:RNA methyltransferase activity"/>
    <property type="evidence" value="ECO:0007669"/>
    <property type="project" value="UniProtKB-UniRule"/>
</dbReference>
<evidence type="ECO:0000256" key="6">
    <source>
        <dbReference type="RuleBase" id="RU367087"/>
    </source>
</evidence>
<dbReference type="Proteomes" id="UP000008867">
    <property type="component" value="Chromosome 1"/>
</dbReference>
<dbReference type="GO" id="GO:0017069">
    <property type="term" value="F:snRNA binding"/>
    <property type="evidence" value="ECO:0007669"/>
    <property type="project" value="TreeGrafter"/>
</dbReference>
<dbReference type="EC" id="2.1.1.-" evidence="6"/>
<dbReference type="GO" id="GO:0040031">
    <property type="term" value="P:snRNA modification"/>
    <property type="evidence" value="ECO:0007669"/>
    <property type="project" value="TreeGrafter"/>
</dbReference>
<dbReference type="CDD" id="cd02440">
    <property type="entry name" value="AdoMet_MTases"/>
    <property type="match status" value="1"/>
</dbReference>
<dbReference type="PANTHER" id="PTHR12315">
    <property type="entry name" value="BICOID-INTERACTING PROTEIN RELATED"/>
    <property type="match status" value="1"/>
</dbReference>
<dbReference type="InterPro" id="IPR029063">
    <property type="entry name" value="SAM-dependent_MTases_sf"/>
</dbReference>
<sequence length="397" mass="43401">MSCLHDPMRSNDDDGHDDSSQTSSSSRLADPTAAPVYGNFQRYYHIRNPVNSTAADDAHDSSHPALAVDSRVAAILRYLFQYYASGATALGPHSNVKVLDIGCNSGKVTIELAQTLPKLLQQCGRPAGGYGLQILGVDIDPSLIGQARQAAAVARSRYGPEQVECTDDEGESTSLPPESVYFPSVFPSLYGPIAPPENDEHRHATRQQTEPATNSTATAEKDRAPAPAPTLHLCPPNLHFLAADWTHPSPTIHSDTHGYSIVLALSITKWIHIQQGDTGVVRFFARIATTLHAGALLFLERQEWSSYHSAKNMDASMRGKIRRLQLRPEGDFDWWLETLGLRLVDEIGFGRGVGFARPLQVFRKGEVVVEVEEMQPFAWVARGAATNRASVGVEQAR</sequence>
<name>E6ZLK6_SPORE</name>
<dbReference type="OrthoDB" id="540004at2759"/>
<dbReference type="InterPro" id="IPR010675">
    <property type="entry name" value="Bin3_C"/>
</dbReference>
<feature type="region of interest" description="Disordered" evidence="7">
    <location>
        <begin position="194"/>
        <end position="225"/>
    </location>
</feature>
<feature type="region of interest" description="Disordered" evidence="7">
    <location>
        <begin position="1"/>
        <end position="32"/>
    </location>
</feature>
<dbReference type="Pfam" id="PF06859">
    <property type="entry name" value="Bin3"/>
    <property type="match status" value="1"/>
</dbReference>
<evidence type="ECO:0000256" key="3">
    <source>
        <dbReference type="ARBA" id="ARBA00022679"/>
    </source>
</evidence>
<keyword evidence="3 6" id="KW-0808">Transferase</keyword>
<dbReference type="InterPro" id="IPR039772">
    <property type="entry name" value="Bin3-like"/>
</dbReference>
<evidence type="ECO:0000256" key="2">
    <source>
        <dbReference type="ARBA" id="ARBA00022603"/>
    </source>
</evidence>
<feature type="compositionally biased region" description="Polar residues" evidence="7">
    <location>
        <begin position="206"/>
        <end position="218"/>
    </location>
</feature>
<dbReference type="EMBL" id="FQ311430">
    <property type="protein sequence ID" value="CBQ68209.1"/>
    <property type="molecule type" value="Genomic_DNA"/>
</dbReference>
<gene>
    <name evidence="9" type="ORF">sr12075</name>
</gene>
<dbReference type="InterPro" id="IPR024160">
    <property type="entry name" value="BIN3_SAM-bd_dom"/>
</dbReference>
<comment type="similarity">
    <text evidence="1 6">Belongs to the methyltransferase superfamily.</text>
</comment>
<feature type="domain" description="Bin3-type SAM" evidence="8">
    <location>
        <begin position="69"/>
        <end position="367"/>
    </location>
</feature>
<dbReference type="GO" id="GO:0032259">
    <property type="term" value="P:methylation"/>
    <property type="evidence" value="ECO:0007669"/>
    <property type="project" value="UniProtKB-KW"/>
</dbReference>
<evidence type="ECO:0000313" key="10">
    <source>
        <dbReference type="Proteomes" id="UP000008867"/>
    </source>
</evidence>
<dbReference type="SUPFAM" id="SSF53335">
    <property type="entry name" value="S-adenosyl-L-methionine-dependent methyltransferases"/>
    <property type="match status" value="1"/>
</dbReference>
<evidence type="ECO:0000256" key="7">
    <source>
        <dbReference type="SAM" id="MobiDB-lite"/>
    </source>
</evidence>
<dbReference type="AlphaFoldDB" id="E6ZLK6"/>
<accession>E6ZLK6</accession>
<keyword evidence="2 6" id="KW-0489">Methyltransferase</keyword>
<feature type="compositionally biased region" description="Low complexity" evidence="7">
    <location>
        <begin position="20"/>
        <end position="30"/>
    </location>
</feature>
<reference evidence="9 10" key="1">
    <citation type="journal article" date="2010" name="Science">
        <title>Pathogenicity determinants in smut fungi revealed by genome comparison.</title>
        <authorList>
            <person name="Schirawski J."/>
            <person name="Mannhaupt G."/>
            <person name="Muench K."/>
            <person name="Brefort T."/>
            <person name="Schipper K."/>
            <person name="Doehlemann G."/>
            <person name="Di Stasio M."/>
            <person name="Roessel N."/>
            <person name="Mendoza-Mendoza A."/>
            <person name="Pester D."/>
            <person name="Mueller O."/>
            <person name="Winterberg B."/>
            <person name="Meyer E."/>
            <person name="Ghareeb H."/>
            <person name="Wollenberg T."/>
            <person name="Muensterkoetter M."/>
            <person name="Wong P."/>
            <person name="Walter M."/>
            <person name="Stukenbrock E."/>
            <person name="Gueldener U."/>
            <person name="Kahmann R."/>
        </authorList>
    </citation>
    <scope>NUCLEOTIDE SEQUENCE [LARGE SCALE GENOMIC DNA]</scope>
    <source>
        <strain evidence="10">SRZ2</strain>
    </source>
</reference>